<dbReference type="PANTHER" id="PTHR30068">
    <property type="entry name" value="URONATE ISOMERASE"/>
    <property type="match status" value="1"/>
</dbReference>
<evidence type="ECO:0000313" key="7">
    <source>
        <dbReference type="EMBL" id="MBM6919843.1"/>
    </source>
</evidence>
<evidence type="ECO:0000313" key="8">
    <source>
        <dbReference type="Proteomes" id="UP000774750"/>
    </source>
</evidence>
<dbReference type="GO" id="GO:0042840">
    <property type="term" value="P:D-glucuronate catabolic process"/>
    <property type="evidence" value="ECO:0007669"/>
    <property type="project" value="TreeGrafter"/>
</dbReference>
<keyword evidence="8" id="KW-1185">Reference proteome</keyword>
<dbReference type="SUPFAM" id="SSF51556">
    <property type="entry name" value="Metallo-dependent hydrolases"/>
    <property type="match status" value="1"/>
</dbReference>
<dbReference type="PANTHER" id="PTHR30068:SF3">
    <property type="entry name" value="PHOSPHOLIPID_GLYCEROL ACYLTRANSFERASE DOMAIN-CONTAINING PROTEIN"/>
    <property type="match status" value="1"/>
</dbReference>
<dbReference type="AlphaFoldDB" id="A0A939BDV2"/>
<dbReference type="GO" id="GO:0019698">
    <property type="term" value="P:D-galacturonate catabolic process"/>
    <property type="evidence" value="ECO:0007669"/>
    <property type="project" value="TreeGrafter"/>
</dbReference>
<keyword evidence="6 7" id="KW-0413">Isomerase</keyword>
<dbReference type="InterPro" id="IPR003766">
    <property type="entry name" value="Uronate_isomerase"/>
</dbReference>
<evidence type="ECO:0000256" key="2">
    <source>
        <dbReference type="ARBA" id="ARBA00004892"/>
    </source>
</evidence>
<comment type="pathway">
    <text evidence="2">Carbohydrate metabolism; pentose and glucuronate interconversion.</text>
</comment>
<evidence type="ECO:0000256" key="3">
    <source>
        <dbReference type="ARBA" id="ARBA00008397"/>
    </source>
</evidence>
<dbReference type="GO" id="GO:0008880">
    <property type="term" value="F:glucuronate isomerase activity"/>
    <property type="evidence" value="ECO:0007669"/>
    <property type="project" value="UniProtKB-EC"/>
</dbReference>
<comment type="similarity">
    <text evidence="3">Belongs to the metallo-dependent hydrolases superfamily. Uronate isomerase family.</text>
</comment>
<proteinExistence type="inferred from homology"/>
<comment type="caution">
    <text evidence="7">The sequence shown here is derived from an EMBL/GenBank/DDBJ whole genome shotgun (WGS) entry which is preliminary data.</text>
</comment>
<protein>
    <recommendedName>
        <fullName evidence="5">Uronate isomerase</fullName>
        <ecNumber evidence="4">5.3.1.12</ecNumber>
    </recommendedName>
</protein>
<dbReference type="InterPro" id="IPR032466">
    <property type="entry name" value="Metal_Hydrolase"/>
</dbReference>
<sequence>MQKSLFLTTSAAKRLYETAKTLPIADYHCHLSPKELFENRPFESLASLWLSGDHYKWRLMRVCGIDESLITGPQSFDERCNAYLSCVTQSPGNPLYTWTAMELSFLIGKPVTLTKENAMELYHEANEALKKRCPTPRSLVLAANVKSLATTDDPTDSLCYHEALRADSTFPVSVTPTFRTDRLINIAAADYPVYIQTLSEVSGVEVSSFDTFKQAVRVRLDRFCSLGCTLADVGVPYFPHGTCTDKQADRIFRDALDGKDVSASLPAFLTACYRFLNEEYTKRNMTSQMHLCVTRNANDVLFSSLGADCGGDCMGDTIPVSDLTAFFNESNNRGTLPRTIVYTLNPAMYEPLLCAAGSFRNVSLGAAWWFNDHKAGIEQQLSLFARTGSLKSSFGMLTDSRSFLSYVRHDFFRRILCGWMGRLIESGEFLDEDTAKEIIRAVCYENSASLLKGAIPA</sequence>
<evidence type="ECO:0000256" key="1">
    <source>
        <dbReference type="ARBA" id="ARBA00001165"/>
    </source>
</evidence>
<organism evidence="7 8">
    <name type="scientific">Merdimmobilis hominis</name>
    <dbReference type="NCBI Taxonomy" id="2897707"/>
    <lineage>
        <taxon>Bacteria</taxon>
        <taxon>Bacillati</taxon>
        <taxon>Bacillota</taxon>
        <taxon>Clostridia</taxon>
        <taxon>Eubacteriales</taxon>
        <taxon>Oscillospiraceae</taxon>
        <taxon>Merdimmobilis</taxon>
    </lineage>
</organism>
<dbReference type="EMBL" id="JACJKY010000002">
    <property type="protein sequence ID" value="MBM6919843.1"/>
    <property type="molecule type" value="Genomic_DNA"/>
</dbReference>
<gene>
    <name evidence="7" type="primary">uxaC</name>
    <name evidence="7" type="ORF">H6A12_01520</name>
</gene>
<dbReference type="Gene3D" id="3.20.20.140">
    <property type="entry name" value="Metal-dependent hydrolases"/>
    <property type="match status" value="1"/>
</dbReference>
<name>A0A939BDV2_9FIRM</name>
<evidence type="ECO:0000256" key="5">
    <source>
        <dbReference type="ARBA" id="ARBA00020555"/>
    </source>
</evidence>
<dbReference type="EC" id="5.3.1.12" evidence="4"/>
<accession>A0A939BDV2</accession>
<reference evidence="7" key="2">
    <citation type="journal article" date="2021" name="Sci. Rep.">
        <title>The distribution of antibiotic resistance genes in chicken gut microbiota commensals.</title>
        <authorList>
            <person name="Juricova H."/>
            <person name="Matiasovicova J."/>
            <person name="Kubasova T."/>
            <person name="Cejkova D."/>
            <person name="Rychlik I."/>
        </authorList>
    </citation>
    <scope>NUCLEOTIDE SEQUENCE</scope>
    <source>
        <strain evidence="7">An559</strain>
    </source>
</reference>
<reference evidence="7" key="1">
    <citation type="submission" date="2020-08" db="EMBL/GenBank/DDBJ databases">
        <authorList>
            <person name="Cejkova D."/>
            <person name="Kubasova T."/>
            <person name="Jahodarova E."/>
            <person name="Rychlik I."/>
        </authorList>
    </citation>
    <scope>NUCLEOTIDE SEQUENCE</scope>
    <source>
        <strain evidence="7">An559</strain>
    </source>
</reference>
<evidence type="ECO:0000256" key="6">
    <source>
        <dbReference type="ARBA" id="ARBA00023235"/>
    </source>
</evidence>
<dbReference type="Pfam" id="PF02614">
    <property type="entry name" value="UxaC"/>
    <property type="match status" value="1"/>
</dbReference>
<dbReference type="Gene3D" id="1.10.2020.10">
    <property type="entry name" value="uronate isomerase, domain 2, chain A"/>
    <property type="match status" value="1"/>
</dbReference>
<dbReference type="RefSeq" id="WP_204444076.1">
    <property type="nucleotide sequence ID" value="NZ_JACJKY010000002.1"/>
</dbReference>
<dbReference type="NCBIfam" id="NF002794">
    <property type="entry name" value="PRK02925.1"/>
    <property type="match status" value="1"/>
</dbReference>
<dbReference type="Proteomes" id="UP000774750">
    <property type="component" value="Unassembled WGS sequence"/>
</dbReference>
<comment type="catalytic activity">
    <reaction evidence="1">
        <text>D-glucuronate = D-fructuronate</text>
        <dbReference type="Rhea" id="RHEA:13049"/>
        <dbReference type="ChEBI" id="CHEBI:58720"/>
        <dbReference type="ChEBI" id="CHEBI:59863"/>
        <dbReference type="EC" id="5.3.1.12"/>
    </reaction>
</comment>
<evidence type="ECO:0000256" key="4">
    <source>
        <dbReference type="ARBA" id="ARBA00012546"/>
    </source>
</evidence>